<evidence type="ECO:0000313" key="4">
    <source>
        <dbReference type="Proteomes" id="UP000444721"/>
    </source>
</evidence>
<evidence type="ECO:0008006" key="5">
    <source>
        <dbReference type="Google" id="ProtNLM"/>
    </source>
</evidence>
<protein>
    <recommendedName>
        <fullName evidence="5">3',5'-cyclic-nucleotide phosphodiesterase</fullName>
    </recommendedName>
</protein>
<name>A0A6A5BHX0_NAEFO</name>
<keyword evidence="2" id="KW-0472">Membrane</keyword>
<dbReference type="SUPFAM" id="SSF56281">
    <property type="entry name" value="Metallo-hydrolase/oxidoreductase"/>
    <property type="match status" value="1"/>
</dbReference>
<dbReference type="PANTHER" id="PTHR28283">
    <property type="entry name" value="3',5'-CYCLIC-NUCLEOTIDE PHOSPHODIESTERASE 1"/>
    <property type="match status" value="1"/>
</dbReference>
<organism evidence="3 4">
    <name type="scientific">Naegleria fowleri</name>
    <name type="common">Brain eating amoeba</name>
    <dbReference type="NCBI Taxonomy" id="5763"/>
    <lineage>
        <taxon>Eukaryota</taxon>
        <taxon>Discoba</taxon>
        <taxon>Heterolobosea</taxon>
        <taxon>Tetramitia</taxon>
        <taxon>Eutetramitia</taxon>
        <taxon>Vahlkampfiidae</taxon>
        <taxon>Naegleria</taxon>
    </lineage>
</organism>
<sequence length="442" mass="49725">MDHQDSLLQDVQYLAEKRRMEWRSRLILIICLFIIFCIVVGFVLAVTIPIAINNQQQPNISESIKDMLSNHCTFGVAILGAEGGMIESDLTSVLLRTNTSEGNFISLDAGTMMSGLIKFTMNEKLNLTFFKALFPGLPGWLADVDLAELSKNPEDKRQYYMSLSGYIMKQYILGYFIGHSHLDHVAGLAISSPEGSYFNANYSILPKSKSIVASQEVANVLNSSVFNNVIWPNIPQLTNWYQYQTINFGNKYYVSDLLYMTNNKFDKNSNDIRQLPSPGSYHFSDTTVKIFPLCHEVTSSAFLFETANVQLVYFSDTGPNTGTSCDWRSKVTDVWNSVDITKLAAILIEVSFSNDVPDSSLYGHLRPKDLIQLLLELKSLKGNPSLSTLKVVITHIKPTFTTIFSESNRAIITRQLNQEAKQVQLDCNFTFPNQGDFICVEK</sequence>
<dbReference type="Pfam" id="PF02112">
    <property type="entry name" value="PDEase_II"/>
    <property type="match status" value="1"/>
</dbReference>
<dbReference type="GO" id="GO:0004115">
    <property type="term" value="F:3',5'-cyclic-AMP phosphodiesterase activity"/>
    <property type="evidence" value="ECO:0007669"/>
    <property type="project" value="UniProtKB-UniRule"/>
</dbReference>
<dbReference type="GO" id="GO:0047555">
    <property type="term" value="F:3',5'-cyclic-GMP phosphodiesterase activity"/>
    <property type="evidence" value="ECO:0007669"/>
    <property type="project" value="TreeGrafter"/>
</dbReference>
<gene>
    <name evidence="3" type="ORF">FDP41_003455</name>
</gene>
<dbReference type="VEuPathDB" id="AmoebaDB:NfTy_071210"/>
<dbReference type="RefSeq" id="XP_044562176.1">
    <property type="nucleotide sequence ID" value="XM_044706761.1"/>
</dbReference>
<dbReference type="GO" id="GO:0006198">
    <property type="term" value="P:cAMP catabolic process"/>
    <property type="evidence" value="ECO:0007669"/>
    <property type="project" value="UniProtKB-UniRule"/>
</dbReference>
<evidence type="ECO:0000256" key="1">
    <source>
        <dbReference type="PIRNR" id="PIRNR000962"/>
    </source>
</evidence>
<keyword evidence="2" id="KW-1133">Transmembrane helix</keyword>
<evidence type="ECO:0000256" key="2">
    <source>
        <dbReference type="SAM" id="Phobius"/>
    </source>
</evidence>
<feature type="transmembrane region" description="Helical" evidence="2">
    <location>
        <begin position="26"/>
        <end position="52"/>
    </location>
</feature>
<dbReference type="OrthoDB" id="258495at2759"/>
<dbReference type="EMBL" id="VFQX01000034">
    <property type="protein sequence ID" value="KAF0977463.1"/>
    <property type="molecule type" value="Genomic_DNA"/>
</dbReference>
<dbReference type="OMA" id="YYITHPH"/>
<dbReference type="PANTHER" id="PTHR28283:SF1">
    <property type="entry name" value="3',5'-CYCLIC-NUCLEOTIDE PHOSPHODIESTERASE 1"/>
    <property type="match status" value="1"/>
</dbReference>
<dbReference type="CDD" id="cd07735">
    <property type="entry name" value="class_II_PDE_MBL-fold"/>
    <property type="match status" value="1"/>
</dbReference>
<evidence type="ECO:0000313" key="3">
    <source>
        <dbReference type="EMBL" id="KAF0977463.1"/>
    </source>
</evidence>
<dbReference type="PIRSF" id="PIRSF000962">
    <property type="entry name" value="Cyc_nuc_PDEase"/>
    <property type="match status" value="1"/>
</dbReference>
<keyword evidence="2" id="KW-0812">Transmembrane</keyword>
<dbReference type="GO" id="GO:1902660">
    <property type="term" value="P:negative regulation of glucose mediated signaling pathway"/>
    <property type="evidence" value="ECO:0007669"/>
    <property type="project" value="TreeGrafter"/>
</dbReference>
<comment type="similarity">
    <text evidence="1">Belongs to the cyclic nucleotide phosphodiesterase class-II family.</text>
</comment>
<reference evidence="3 4" key="1">
    <citation type="journal article" date="2019" name="Sci. Rep.">
        <title>Nanopore sequencing improves the draft genome of the human pathogenic amoeba Naegleria fowleri.</title>
        <authorList>
            <person name="Liechti N."/>
            <person name="Schurch N."/>
            <person name="Bruggmann R."/>
            <person name="Wittwer M."/>
        </authorList>
    </citation>
    <scope>NUCLEOTIDE SEQUENCE [LARGE SCALE GENOMIC DNA]</scope>
    <source>
        <strain evidence="3 4">ATCC 30894</strain>
    </source>
</reference>
<keyword evidence="4" id="KW-1185">Reference proteome</keyword>
<dbReference type="GeneID" id="68110673"/>
<dbReference type="Proteomes" id="UP000444721">
    <property type="component" value="Unassembled WGS sequence"/>
</dbReference>
<proteinExistence type="inferred from homology"/>
<dbReference type="VEuPathDB" id="AmoebaDB:FDP41_003455"/>
<keyword evidence="1" id="KW-0114">cAMP</keyword>
<dbReference type="InterPro" id="IPR000396">
    <property type="entry name" value="Pdiesterase2"/>
</dbReference>
<comment type="caution">
    <text evidence="3">The sequence shown here is derived from an EMBL/GenBank/DDBJ whole genome shotgun (WGS) entry which is preliminary data.</text>
</comment>
<dbReference type="Gene3D" id="3.60.15.10">
    <property type="entry name" value="Ribonuclease Z/Hydroxyacylglutathione hydrolase-like"/>
    <property type="match status" value="1"/>
</dbReference>
<dbReference type="VEuPathDB" id="AmoebaDB:NF0063200"/>
<dbReference type="PRINTS" id="PR00388">
    <property type="entry name" value="PDIESTERASE2"/>
</dbReference>
<dbReference type="AlphaFoldDB" id="A0A6A5BHX0"/>
<keyword evidence="1" id="KW-0378">Hydrolase</keyword>
<accession>A0A6A5BHX0</accession>
<dbReference type="InterPro" id="IPR036866">
    <property type="entry name" value="RibonucZ/Hydroxyglut_hydro"/>
</dbReference>